<protein>
    <submittedName>
        <fullName evidence="1">Uncharacterized protein</fullName>
    </submittedName>
</protein>
<dbReference type="Proteomes" id="UP000265566">
    <property type="component" value="Chromosome 3"/>
</dbReference>
<gene>
    <name evidence="1" type="ORF">MtrunA17_Chr3g0125951</name>
</gene>
<evidence type="ECO:0000313" key="1">
    <source>
        <dbReference type="EMBL" id="RHN69553.1"/>
    </source>
</evidence>
<reference evidence="1" key="1">
    <citation type="journal article" date="2018" name="Nat. Plants">
        <title>Whole-genome landscape of Medicago truncatula symbiotic genes.</title>
        <authorList>
            <person name="Pecrix Y."/>
            <person name="Gamas P."/>
            <person name="Carrere S."/>
        </authorList>
    </citation>
    <scope>NUCLEOTIDE SEQUENCE</scope>
    <source>
        <tissue evidence="1">Leaves</tissue>
    </source>
</reference>
<dbReference type="EMBL" id="PSQE01000003">
    <property type="protein sequence ID" value="RHN69553.1"/>
    <property type="molecule type" value="Genomic_DNA"/>
</dbReference>
<dbReference type="Gramene" id="rna18035">
    <property type="protein sequence ID" value="RHN69553.1"/>
    <property type="gene ID" value="gene18035"/>
</dbReference>
<organism evidence="1">
    <name type="scientific">Medicago truncatula</name>
    <name type="common">Barrel medic</name>
    <name type="synonym">Medicago tribuloides</name>
    <dbReference type="NCBI Taxonomy" id="3880"/>
    <lineage>
        <taxon>Eukaryota</taxon>
        <taxon>Viridiplantae</taxon>
        <taxon>Streptophyta</taxon>
        <taxon>Embryophyta</taxon>
        <taxon>Tracheophyta</taxon>
        <taxon>Spermatophyta</taxon>
        <taxon>Magnoliopsida</taxon>
        <taxon>eudicotyledons</taxon>
        <taxon>Gunneridae</taxon>
        <taxon>Pentapetalae</taxon>
        <taxon>rosids</taxon>
        <taxon>fabids</taxon>
        <taxon>Fabales</taxon>
        <taxon>Fabaceae</taxon>
        <taxon>Papilionoideae</taxon>
        <taxon>50 kb inversion clade</taxon>
        <taxon>NPAAA clade</taxon>
        <taxon>Hologalegina</taxon>
        <taxon>IRL clade</taxon>
        <taxon>Trifolieae</taxon>
        <taxon>Medicago</taxon>
    </lineage>
</organism>
<accession>A0A396IYL7</accession>
<dbReference type="AlphaFoldDB" id="A0A396IYL7"/>
<sequence length="50" mass="5514">MGCPLIENLDWLSLIITPLSVLILRRSHMLLSSDIQCGQSPHSPVNTSRA</sequence>
<name>A0A396IYL7_MEDTR</name>
<comment type="caution">
    <text evidence="1">The sequence shown here is derived from an EMBL/GenBank/DDBJ whole genome shotgun (WGS) entry which is preliminary data.</text>
</comment>
<proteinExistence type="predicted"/>